<organism evidence="2 3">
    <name type="scientific">Puccinia graminis f. sp. tritici</name>
    <dbReference type="NCBI Taxonomy" id="56615"/>
    <lineage>
        <taxon>Eukaryota</taxon>
        <taxon>Fungi</taxon>
        <taxon>Dikarya</taxon>
        <taxon>Basidiomycota</taxon>
        <taxon>Pucciniomycotina</taxon>
        <taxon>Pucciniomycetes</taxon>
        <taxon>Pucciniales</taxon>
        <taxon>Pucciniaceae</taxon>
        <taxon>Puccinia</taxon>
    </lineage>
</organism>
<dbReference type="AlphaFoldDB" id="A0A5B0S2Q6"/>
<dbReference type="EMBL" id="VDEP01000104">
    <property type="protein sequence ID" value="KAA1131323.1"/>
    <property type="molecule type" value="Genomic_DNA"/>
</dbReference>
<reference evidence="2 3" key="1">
    <citation type="submission" date="2019-05" db="EMBL/GenBank/DDBJ databases">
        <title>Emergence of the Ug99 lineage of the wheat stem rust pathogen through somatic hybridization.</title>
        <authorList>
            <person name="Li F."/>
            <person name="Upadhyaya N.M."/>
            <person name="Sperschneider J."/>
            <person name="Matny O."/>
            <person name="Nguyen-Phuc H."/>
            <person name="Mago R."/>
            <person name="Raley C."/>
            <person name="Miller M.E."/>
            <person name="Silverstein K.A.T."/>
            <person name="Henningsen E."/>
            <person name="Hirsch C.D."/>
            <person name="Visser B."/>
            <person name="Pretorius Z.A."/>
            <person name="Steffenson B.J."/>
            <person name="Schwessinger B."/>
            <person name="Dodds P.N."/>
            <person name="Figueroa M."/>
        </authorList>
    </citation>
    <scope>NUCLEOTIDE SEQUENCE [LARGE SCALE GENOMIC DNA]</scope>
    <source>
        <strain evidence="2 3">Ug99</strain>
    </source>
</reference>
<evidence type="ECO:0000256" key="1">
    <source>
        <dbReference type="SAM" id="MobiDB-lite"/>
    </source>
</evidence>
<name>A0A5B0S2Q6_PUCGR</name>
<protein>
    <submittedName>
        <fullName evidence="2">Uncharacterized protein</fullName>
    </submittedName>
</protein>
<evidence type="ECO:0000313" key="2">
    <source>
        <dbReference type="EMBL" id="KAA1131323.1"/>
    </source>
</evidence>
<accession>A0A5B0S2Q6</accession>
<comment type="caution">
    <text evidence="2">The sequence shown here is derived from an EMBL/GenBank/DDBJ whole genome shotgun (WGS) entry which is preliminary data.</text>
</comment>
<dbReference type="Proteomes" id="UP000325313">
    <property type="component" value="Unassembled WGS sequence"/>
</dbReference>
<feature type="non-terminal residue" evidence="2">
    <location>
        <position position="1"/>
    </location>
</feature>
<sequence length="52" mass="5903">LTQNSIMYRAKTDERDQKSTPGISSDSLSLMTLFFLPEMFMGKRHLCNCVCG</sequence>
<proteinExistence type="predicted"/>
<feature type="region of interest" description="Disordered" evidence="1">
    <location>
        <begin position="1"/>
        <end position="25"/>
    </location>
</feature>
<gene>
    <name evidence="2" type="ORF">PGTUg99_031534</name>
</gene>
<evidence type="ECO:0000313" key="3">
    <source>
        <dbReference type="Proteomes" id="UP000325313"/>
    </source>
</evidence>